<keyword evidence="4 7" id="KW-1133">Transmembrane helix</keyword>
<feature type="transmembrane region" description="Helical" evidence="7">
    <location>
        <begin position="792"/>
        <end position="819"/>
    </location>
</feature>
<reference evidence="9 10" key="1">
    <citation type="submission" date="2015-09" db="EMBL/GenBank/DDBJ databases">
        <authorList>
            <consortium name="Pathogen Informatics"/>
        </authorList>
    </citation>
    <scope>NUCLEOTIDE SEQUENCE [LARGE SCALE GENOMIC DNA]</scope>
    <source>
        <strain evidence="9 10">2789STDY5834876</strain>
    </source>
</reference>
<gene>
    <name evidence="9" type="ORF">ERS852491_02103</name>
</gene>
<dbReference type="GO" id="GO:0005886">
    <property type="term" value="C:plasma membrane"/>
    <property type="evidence" value="ECO:0007669"/>
    <property type="project" value="UniProtKB-SubCell"/>
</dbReference>
<evidence type="ECO:0000256" key="3">
    <source>
        <dbReference type="ARBA" id="ARBA00022692"/>
    </source>
</evidence>
<comment type="similarity">
    <text evidence="6">Belongs to the ABC-4 integral membrane protein family.</text>
</comment>
<feature type="transmembrane region" description="Helical" evidence="7">
    <location>
        <begin position="277"/>
        <end position="299"/>
    </location>
</feature>
<dbReference type="OrthoDB" id="1694171at2"/>
<evidence type="ECO:0000256" key="6">
    <source>
        <dbReference type="ARBA" id="ARBA00038076"/>
    </source>
</evidence>
<dbReference type="GO" id="GO:0022857">
    <property type="term" value="F:transmembrane transporter activity"/>
    <property type="evidence" value="ECO:0007669"/>
    <property type="project" value="TreeGrafter"/>
</dbReference>
<evidence type="ECO:0000313" key="10">
    <source>
        <dbReference type="Proteomes" id="UP000095544"/>
    </source>
</evidence>
<keyword evidence="3 7" id="KW-0812">Transmembrane</keyword>
<dbReference type="PANTHER" id="PTHR30572:SF4">
    <property type="entry name" value="ABC TRANSPORTER PERMEASE YTRF"/>
    <property type="match status" value="1"/>
</dbReference>
<evidence type="ECO:0000256" key="4">
    <source>
        <dbReference type="ARBA" id="ARBA00022989"/>
    </source>
</evidence>
<dbReference type="EMBL" id="CYZU01000017">
    <property type="protein sequence ID" value="CUO40475.1"/>
    <property type="molecule type" value="Genomic_DNA"/>
</dbReference>
<feature type="domain" description="ABC3 transporter permease C-terminal" evidence="8">
    <location>
        <begin position="283"/>
        <end position="405"/>
    </location>
</feature>
<dbReference type="RefSeq" id="WP_050640527.1">
    <property type="nucleotide sequence ID" value="NZ_CABKUE010000008.1"/>
</dbReference>
<sequence>MRKVKNKEVIRRLSDKSFKVNKTRNLIAVAAIALTSMLFSALFSVGIGTVYTFQRQTARQSGGDAHGVFKELTQEEYEKLKVHPLIKESMPCRLVADYVRNPEFLKRHAEAWYYPEEAYPHCFIDIIEGKAPKAADEILLDETSMELLGLPKEPGQKVTLDLQLHNYDETITERTFTVSGVIKSDPALDVGFALVSQAYVEKYAQELEYKGQDDTGSTMGAIRMDVIFSNSLGIQKKLDRVLTESGFSTEPGDDNYIASNANWAYVSDGADTDLTTVGAVAGALVLILITGYLIIYNIFRISIMKDIRYYGLLKTIGTTGRQIKKIIRRQALKLSVIGIPIGLLAGFFVGKALLPAILNTTGTVTRGETQVPVNPVIFIGAAAFSLVTIFISTGHPARLAAKVSPIEALRFTEGKRAKKKGKRSSGGGKIWRMALSNLGRSKGKTSIIIVSLSLAVVLLNSVFTITNSFDMDLFLRSFTNSDFLIANAKYFNTDFYHGISEEEIDEENLTESFIEACQGINGFEEGGRIYAANRKVGVKKDNIAVPEGYDVDENGNPGEYYGKNFIPIPQMENGDYSVMFYGVEDFVVGEMKVWKGESDANTIREKLATGDYIIYSTEVDDKGEVLEDKVLHQPGDKIILNYMDKNGEYKEKEVTVLSVIKDDYWNLTNRLNTEFTYYVSADFFKEIISEKFLMSYSFNVKEGKDRDVDAWLDSYTGSREPLMNYSSKLQYVEQFSSITGMFLMVGGSLAFVIGFIGILNFVNSILTGIISRQREFAMMQAIGMTRRQLTRLVIVEGLYYALLTIAFSLAAGCFISLTIVKALSQGMWFMRYEFLITPMLIVFPVLILLGVLVPYLAFRFGNSGSVVEELQKVD</sequence>
<evidence type="ECO:0000256" key="2">
    <source>
        <dbReference type="ARBA" id="ARBA00022475"/>
    </source>
</evidence>
<dbReference type="PANTHER" id="PTHR30572">
    <property type="entry name" value="MEMBRANE COMPONENT OF TRANSPORTER-RELATED"/>
    <property type="match status" value="1"/>
</dbReference>
<evidence type="ECO:0000256" key="5">
    <source>
        <dbReference type="ARBA" id="ARBA00023136"/>
    </source>
</evidence>
<dbReference type="InterPro" id="IPR003838">
    <property type="entry name" value="ABC3_permease_C"/>
</dbReference>
<feature type="transmembrane region" description="Helical" evidence="7">
    <location>
        <begin position="741"/>
        <end position="771"/>
    </location>
</feature>
<feature type="domain" description="ABC3 transporter permease C-terminal" evidence="8">
    <location>
        <begin position="748"/>
        <end position="859"/>
    </location>
</feature>
<name>A0A174EWW1_9FIRM</name>
<dbReference type="STRING" id="39482.ERS852491_02103"/>
<feature type="transmembrane region" description="Helical" evidence="7">
    <location>
        <begin position="331"/>
        <end position="353"/>
    </location>
</feature>
<accession>A0A174EWW1</accession>
<organism evidence="9 10">
    <name type="scientific">Faecalicatena contorta</name>
    <dbReference type="NCBI Taxonomy" id="39482"/>
    <lineage>
        <taxon>Bacteria</taxon>
        <taxon>Bacillati</taxon>
        <taxon>Bacillota</taxon>
        <taxon>Clostridia</taxon>
        <taxon>Lachnospirales</taxon>
        <taxon>Lachnospiraceae</taxon>
        <taxon>Faecalicatena</taxon>
    </lineage>
</organism>
<feature type="transmembrane region" description="Helical" evidence="7">
    <location>
        <begin position="447"/>
        <end position="466"/>
    </location>
</feature>
<evidence type="ECO:0000256" key="7">
    <source>
        <dbReference type="SAM" id="Phobius"/>
    </source>
</evidence>
<protein>
    <submittedName>
        <fullName evidence="9">Acidobacterial duplicated orphan permease</fullName>
    </submittedName>
</protein>
<dbReference type="AlphaFoldDB" id="A0A174EWW1"/>
<keyword evidence="2" id="KW-1003">Cell membrane</keyword>
<feature type="transmembrane region" description="Helical" evidence="7">
    <location>
        <begin position="26"/>
        <end position="51"/>
    </location>
</feature>
<keyword evidence="5 7" id="KW-0472">Membrane</keyword>
<evidence type="ECO:0000313" key="9">
    <source>
        <dbReference type="EMBL" id="CUO40475.1"/>
    </source>
</evidence>
<feature type="transmembrane region" description="Helical" evidence="7">
    <location>
        <begin position="373"/>
        <end position="392"/>
    </location>
</feature>
<dbReference type="InterPro" id="IPR050250">
    <property type="entry name" value="Macrolide_Exporter_MacB"/>
</dbReference>
<dbReference type="Proteomes" id="UP000095544">
    <property type="component" value="Unassembled WGS sequence"/>
</dbReference>
<proteinExistence type="inferred from homology"/>
<dbReference type="Pfam" id="PF02687">
    <property type="entry name" value="FtsX"/>
    <property type="match status" value="2"/>
</dbReference>
<feature type="transmembrane region" description="Helical" evidence="7">
    <location>
        <begin position="839"/>
        <end position="858"/>
    </location>
</feature>
<evidence type="ECO:0000256" key="1">
    <source>
        <dbReference type="ARBA" id="ARBA00004651"/>
    </source>
</evidence>
<comment type="subcellular location">
    <subcellularLocation>
        <location evidence="1">Cell membrane</location>
        <topology evidence="1">Multi-pass membrane protein</topology>
    </subcellularLocation>
</comment>
<evidence type="ECO:0000259" key="8">
    <source>
        <dbReference type="Pfam" id="PF02687"/>
    </source>
</evidence>